<protein>
    <submittedName>
        <fullName evidence="2">ABC-2 family transporter protein</fullName>
    </submittedName>
</protein>
<evidence type="ECO:0000256" key="1">
    <source>
        <dbReference type="SAM" id="Phobius"/>
    </source>
</evidence>
<dbReference type="AlphaFoldDB" id="J0NK27"/>
<keyword evidence="1" id="KW-0472">Membrane</keyword>
<feature type="transmembrane region" description="Helical" evidence="1">
    <location>
        <begin position="39"/>
        <end position="58"/>
    </location>
</feature>
<organism evidence="2 3">
    <name type="scientific">Actinomyces massiliensis F0489</name>
    <dbReference type="NCBI Taxonomy" id="1125718"/>
    <lineage>
        <taxon>Bacteria</taxon>
        <taxon>Bacillati</taxon>
        <taxon>Actinomycetota</taxon>
        <taxon>Actinomycetes</taxon>
        <taxon>Actinomycetales</taxon>
        <taxon>Actinomycetaceae</taxon>
        <taxon>Actinomyces</taxon>
    </lineage>
</organism>
<feature type="transmembrane region" description="Helical" evidence="1">
    <location>
        <begin position="128"/>
        <end position="152"/>
    </location>
</feature>
<comment type="caution">
    <text evidence="2">The sequence shown here is derived from an EMBL/GenBank/DDBJ whole genome shotgun (WGS) entry which is preliminary data.</text>
</comment>
<dbReference type="Pfam" id="PF12730">
    <property type="entry name" value="ABC2_membrane_4"/>
    <property type="match status" value="1"/>
</dbReference>
<dbReference type="Proteomes" id="UP000002941">
    <property type="component" value="Unassembled WGS sequence"/>
</dbReference>
<accession>J0NK27</accession>
<reference evidence="2 3" key="1">
    <citation type="submission" date="2012-05" db="EMBL/GenBank/DDBJ databases">
        <authorList>
            <person name="Harkins D.M."/>
            <person name="Madupu R."/>
            <person name="Durkin A.S."/>
            <person name="Torralba M."/>
            <person name="Methe B."/>
            <person name="Sutton G.G."/>
            <person name="Nelson K.E."/>
        </authorList>
    </citation>
    <scope>NUCLEOTIDE SEQUENCE [LARGE SCALE GENOMIC DNA]</scope>
    <source>
        <strain evidence="2 3">F0489</strain>
    </source>
</reference>
<keyword evidence="3" id="KW-1185">Reference proteome</keyword>
<sequence length="277" mass="29043">MMSIGMSTGTNAAAPVLGHHPRRASIGLELSKMRRLRTVPVAAALAAATVALSAANLFSASARAGFSSPDSRVWEELLLNYTLMSAITGPILAAVLASRQTDIEHSGAGWTLFATAGRTPGALCRAKVVALSLVIAPAITCQSLALVGSARLAGVAVPLSPGPWALYTAGLIAVDLALCAFHVWLAAVKENQLIGVGVGLLGSFVAVYMLLAPAWVARLAPWGYYAVISCARVDTNTQYAQYTTQYTTPPLGWVVAFLILAAVLFIAATRRLDRIER</sequence>
<keyword evidence="1" id="KW-1133">Transmembrane helix</keyword>
<keyword evidence="1" id="KW-0812">Transmembrane</keyword>
<gene>
    <name evidence="2" type="ORF">HMPREF1318_0709</name>
</gene>
<dbReference type="PATRIC" id="fig|1125718.3.peg.238"/>
<feature type="transmembrane region" description="Helical" evidence="1">
    <location>
        <begin position="164"/>
        <end position="186"/>
    </location>
</feature>
<feature type="transmembrane region" description="Helical" evidence="1">
    <location>
        <begin position="251"/>
        <end position="269"/>
    </location>
</feature>
<dbReference type="eggNOG" id="COG4200">
    <property type="taxonomic scope" value="Bacteria"/>
</dbReference>
<evidence type="ECO:0000313" key="3">
    <source>
        <dbReference type="Proteomes" id="UP000002941"/>
    </source>
</evidence>
<name>J0NK27_9ACTO</name>
<proteinExistence type="predicted"/>
<feature type="transmembrane region" description="Helical" evidence="1">
    <location>
        <begin position="78"/>
        <end position="97"/>
    </location>
</feature>
<feature type="transmembrane region" description="Helical" evidence="1">
    <location>
        <begin position="193"/>
        <end position="216"/>
    </location>
</feature>
<dbReference type="EMBL" id="AKFT01000011">
    <property type="protein sequence ID" value="EJF47489.1"/>
    <property type="molecule type" value="Genomic_DNA"/>
</dbReference>
<evidence type="ECO:0000313" key="2">
    <source>
        <dbReference type="EMBL" id="EJF47489.1"/>
    </source>
</evidence>